<proteinExistence type="predicted"/>
<dbReference type="Pfam" id="PF12705">
    <property type="entry name" value="PDDEXK_1"/>
    <property type="match status" value="1"/>
</dbReference>
<evidence type="ECO:0000313" key="3">
    <source>
        <dbReference type="Proteomes" id="UP000034498"/>
    </source>
</evidence>
<sequence length="228" mass="25989">MYKLSPSDFAYLYEECKLCYCLKVKENIYQPSMPMPGVFSAINTRLQGNLIGKNLRTLSPDLPNGIVVVQEGWVQSVVVPETNVFIKGKYDLLVKDSDENYTLVDLKISQPIQDKIEKYKTQLGAYKFALENPANGEKIKISKMALLIFYPDTVAFENGVARLDFPPKWLEITSDDAGFINFIKDVDKLLSSPIPPEDQNCKWCAYRHVGEKITHKENISMPHKETLF</sequence>
<organism evidence="2 3">
    <name type="scientific">Berkelbacteria bacterium GW2011_GWB1_38_5</name>
    <dbReference type="NCBI Taxonomy" id="1618336"/>
    <lineage>
        <taxon>Bacteria</taxon>
        <taxon>Candidatus Berkelbacteria</taxon>
    </lineage>
</organism>
<accession>A0A0G0N9I1</accession>
<dbReference type="InterPro" id="IPR038726">
    <property type="entry name" value="PDDEXK_AddAB-type"/>
</dbReference>
<feature type="domain" description="PD-(D/E)XK endonuclease-like" evidence="1">
    <location>
        <begin position="78"/>
        <end position="209"/>
    </location>
</feature>
<dbReference type="InterPro" id="IPR011604">
    <property type="entry name" value="PDDEXK-like_dom_sf"/>
</dbReference>
<dbReference type="STRING" id="1618336.US94_C0026G0013"/>
<name>A0A0G0N9I1_9BACT</name>
<protein>
    <recommendedName>
        <fullName evidence="1">PD-(D/E)XK endonuclease-like domain-containing protein</fullName>
    </recommendedName>
</protein>
<dbReference type="Proteomes" id="UP000034498">
    <property type="component" value="Unassembled WGS sequence"/>
</dbReference>
<dbReference type="AlphaFoldDB" id="A0A0G0N9I1"/>
<comment type="caution">
    <text evidence="2">The sequence shown here is derived from an EMBL/GenBank/DDBJ whole genome shotgun (WGS) entry which is preliminary data.</text>
</comment>
<dbReference type="Gene3D" id="3.90.320.10">
    <property type="match status" value="1"/>
</dbReference>
<evidence type="ECO:0000259" key="1">
    <source>
        <dbReference type="Pfam" id="PF12705"/>
    </source>
</evidence>
<reference evidence="2 3" key="1">
    <citation type="journal article" date="2015" name="Nature">
        <title>rRNA introns, odd ribosomes, and small enigmatic genomes across a large radiation of phyla.</title>
        <authorList>
            <person name="Brown C.T."/>
            <person name="Hug L.A."/>
            <person name="Thomas B.C."/>
            <person name="Sharon I."/>
            <person name="Castelle C.J."/>
            <person name="Singh A."/>
            <person name="Wilkins M.J."/>
            <person name="Williams K.H."/>
            <person name="Banfield J.F."/>
        </authorList>
    </citation>
    <scope>NUCLEOTIDE SEQUENCE [LARGE SCALE GENOMIC DNA]</scope>
</reference>
<dbReference type="EMBL" id="LBUX01000026">
    <property type="protein sequence ID" value="KKQ73766.1"/>
    <property type="molecule type" value="Genomic_DNA"/>
</dbReference>
<gene>
    <name evidence="2" type="ORF">US94_C0026G0013</name>
</gene>
<evidence type="ECO:0000313" key="2">
    <source>
        <dbReference type="EMBL" id="KKQ73766.1"/>
    </source>
</evidence>